<feature type="compositionally biased region" description="Low complexity" evidence="1">
    <location>
        <begin position="12"/>
        <end position="29"/>
    </location>
</feature>
<evidence type="ECO:0000313" key="2">
    <source>
        <dbReference type="EMBL" id="BAE45976.1"/>
    </source>
</evidence>
<feature type="compositionally biased region" description="Low complexity" evidence="1">
    <location>
        <begin position="371"/>
        <end position="380"/>
    </location>
</feature>
<dbReference type="Proteomes" id="UP000002204">
    <property type="component" value="Plasmid pREL1"/>
</dbReference>
<dbReference type="AlphaFoldDB" id="Q3L9Y7"/>
<dbReference type="RefSeq" id="WP_011331700.1">
    <property type="nucleotide sequence ID" value="NC_007491.1"/>
</dbReference>
<gene>
    <name evidence="2" type="ordered locus">RER_pREL1-00330</name>
</gene>
<geneLocation type="plasmid" evidence="2 3">
    <name>pREL1</name>
</geneLocation>
<reference evidence="3" key="1">
    <citation type="submission" date="2005-03" db="EMBL/GenBank/DDBJ databases">
        <title>Comparison of the complete genome sequences of Rhodococcus erythropolis PR4 and Rhodococcus opacus B4.</title>
        <authorList>
            <person name="Takarada H."/>
            <person name="Sekine M."/>
            <person name="Hosoyama A."/>
            <person name="Yamada R."/>
            <person name="Fujisawa T."/>
            <person name="Omata S."/>
            <person name="Shimizu A."/>
            <person name="Tsukatani N."/>
            <person name="Tanikawa S."/>
            <person name="Fujita N."/>
            <person name="Harayama S."/>
        </authorList>
    </citation>
    <scope>NUCLEOTIDE SEQUENCE [LARGE SCALE GENOMIC DNA]</scope>
    <source>
        <strain evidence="3">PR4 / NBRC 100887</strain>
        <plasmid evidence="3">pREL1</plasmid>
    </source>
</reference>
<organism evidence="2 3">
    <name type="scientific">Rhodococcus erythropolis (strain PR4 / NBRC 100887)</name>
    <dbReference type="NCBI Taxonomy" id="234621"/>
    <lineage>
        <taxon>Bacteria</taxon>
        <taxon>Bacillati</taxon>
        <taxon>Actinomycetota</taxon>
        <taxon>Actinomycetes</taxon>
        <taxon>Mycobacteriales</taxon>
        <taxon>Nocardiaceae</taxon>
        <taxon>Rhodococcus</taxon>
        <taxon>Rhodococcus erythropolis group</taxon>
    </lineage>
</organism>
<evidence type="ECO:0000313" key="3">
    <source>
        <dbReference type="Proteomes" id="UP000002204"/>
    </source>
</evidence>
<feature type="region of interest" description="Disordered" evidence="1">
    <location>
        <begin position="1"/>
        <end position="70"/>
    </location>
</feature>
<feature type="compositionally biased region" description="Polar residues" evidence="1">
    <location>
        <begin position="1"/>
        <end position="11"/>
    </location>
</feature>
<name>Q3L9Y7_RHOE4</name>
<proteinExistence type="predicted"/>
<dbReference type="EMBL" id="AP008931">
    <property type="protein sequence ID" value="BAE45976.1"/>
    <property type="molecule type" value="Genomic_DNA"/>
</dbReference>
<keyword evidence="2" id="KW-0614">Plasmid</keyword>
<dbReference type="PATRIC" id="fig|234621.6.peg.161"/>
<reference evidence="2 3" key="2">
    <citation type="journal article" date="2006" name="Environ. Microbiol.">
        <title>Sequence analysis of three plasmids harboured in Rhodococcus erythropolis strain PR4.</title>
        <authorList>
            <person name="Sekine M."/>
            <person name="Tanikawa S."/>
            <person name="Omata S."/>
            <person name="Saito M."/>
            <person name="Fujisawa T."/>
            <person name="Tsukatani N."/>
            <person name="Tajima T."/>
            <person name="Sekigawa T."/>
            <person name="Kosugi H."/>
            <person name="Matsuo Y."/>
            <person name="Nishiko R."/>
            <person name="Imamura K."/>
            <person name="Ito M."/>
            <person name="Narita H."/>
            <person name="Tago S."/>
            <person name="Fujita N."/>
            <person name="Harayama S."/>
        </authorList>
    </citation>
    <scope>NUCLEOTIDE SEQUENCE [LARGE SCALE GENOMIC DNA]</scope>
    <source>
        <strain evidence="3">PR4 / NBRC 100887</strain>
        <plasmid evidence="2 3">pREL1</plasmid>
    </source>
</reference>
<feature type="region of interest" description="Disordered" evidence="1">
    <location>
        <begin position="494"/>
        <end position="513"/>
    </location>
</feature>
<evidence type="ECO:0000256" key="1">
    <source>
        <dbReference type="SAM" id="MobiDB-lite"/>
    </source>
</evidence>
<dbReference type="HOGENOM" id="CLU_530886_0_0_11"/>
<feature type="region of interest" description="Disordered" evidence="1">
    <location>
        <begin position="318"/>
        <end position="380"/>
    </location>
</feature>
<sequence length="513" mass="55455">MTTSTAAPQRTSEISSSRRGCRSSARQASVARLNTAGIPARSTTPSRDDGWFQTSRQSGSGGRDGQAWTPARHVDTSVDLADVRYHVNALMCAGMTTELIAQLASLPVEIIRALRKTSTTSAPRRVVDAVLSITFHPSRGRDLTPAVGAHRRLRALNAMGYGDGLLAARLGVDIDVVTGMPTKSLIPSELWKAIAGIYDELSMHPGPDAEIRDRSRADGVVPPLGWDDDEIDNLKARSQERVQPRHGGGGVPVDEAVVIRRLGGEQLPLRLCERREIVRIAFEQGWSPSELAARLSIKYDSAVTELSRYRRALARDAAANSDSSTEESGPQETAAEVLGVREESDELSPVEPLSGRDLEPISLDEELPEDATSSARASAALNRRVGRVQLSGSRSGHRNGAAPLRPPRHMLRTLSTRCPGVGPGGISRHKSSRDILRPTLIDRSIKPNQHVDDAMLRSPSAPARASRRRGLFFSGAGGRAFTYDPADGQLRREVNRGSQPQGYLRPIDIADTG</sequence>
<accession>Q3L9Y7</accession>
<dbReference type="KEGG" id="rer:RER_pREL1-00330"/>
<protein>
    <submittedName>
        <fullName evidence="2">Uncharacterized protein</fullName>
    </submittedName>
</protein>